<protein>
    <recommendedName>
        <fullName evidence="11">CTP synthase</fullName>
        <ecNumber evidence="11">6.3.4.2</ecNumber>
    </recommendedName>
    <alternativeName>
        <fullName evidence="11">Cytidine 5'-triphosphate synthase</fullName>
    </alternativeName>
    <alternativeName>
        <fullName evidence="11">Cytidine triphosphate synthetase</fullName>
        <shortName evidence="11">CTP synthetase</shortName>
        <shortName evidence="11">CTPS</shortName>
    </alternativeName>
    <alternativeName>
        <fullName evidence="11">UTP--ammonia ligase</fullName>
    </alternativeName>
</protein>
<comment type="catalytic activity">
    <reaction evidence="11">
        <text>UTP + NH4(+) + ATP = CTP + ADP + phosphate + 2 H(+)</text>
        <dbReference type="Rhea" id="RHEA:16597"/>
        <dbReference type="ChEBI" id="CHEBI:15378"/>
        <dbReference type="ChEBI" id="CHEBI:28938"/>
        <dbReference type="ChEBI" id="CHEBI:30616"/>
        <dbReference type="ChEBI" id="CHEBI:37563"/>
        <dbReference type="ChEBI" id="CHEBI:43474"/>
        <dbReference type="ChEBI" id="CHEBI:46398"/>
        <dbReference type="ChEBI" id="CHEBI:456216"/>
    </reaction>
</comment>
<feature type="binding site" evidence="11">
    <location>
        <position position="72"/>
    </location>
    <ligand>
        <name>Mg(2+)</name>
        <dbReference type="ChEBI" id="CHEBI:18420"/>
    </ligand>
</feature>
<gene>
    <name evidence="11" type="primary">pyrG</name>
    <name evidence="14" type="ORF">SAMN05444167_2375</name>
</gene>
<evidence type="ECO:0000256" key="4">
    <source>
        <dbReference type="ARBA" id="ARBA00022723"/>
    </source>
</evidence>
<feature type="binding site" evidence="11">
    <location>
        <begin position="187"/>
        <end position="192"/>
    </location>
    <ligand>
        <name>UTP</name>
        <dbReference type="ChEBI" id="CHEBI:46398"/>
    </ligand>
</feature>
<evidence type="ECO:0000259" key="12">
    <source>
        <dbReference type="Pfam" id="PF00117"/>
    </source>
</evidence>
<feature type="region of interest" description="Amidoligase domain" evidence="11">
    <location>
        <begin position="1"/>
        <end position="266"/>
    </location>
</feature>
<dbReference type="GO" id="GO:0046872">
    <property type="term" value="F:metal ion binding"/>
    <property type="evidence" value="ECO:0007669"/>
    <property type="project" value="UniProtKB-KW"/>
</dbReference>
<keyword evidence="15" id="KW-1185">Reference proteome</keyword>
<evidence type="ECO:0000256" key="5">
    <source>
        <dbReference type="ARBA" id="ARBA00022741"/>
    </source>
</evidence>
<evidence type="ECO:0000256" key="11">
    <source>
        <dbReference type="HAMAP-Rule" id="MF_01227"/>
    </source>
</evidence>
<feature type="binding site" evidence="11">
    <location>
        <position position="355"/>
    </location>
    <ligand>
        <name>L-glutamine</name>
        <dbReference type="ChEBI" id="CHEBI:58359"/>
    </ligand>
</feature>
<feature type="active site" description="Nucleophile; for glutamine hydrolysis" evidence="11">
    <location>
        <position position="382"/>
    </location>
</feature>
<keyword evidence="6 11" id="KW-0067">ATP-binding</keyword>
<dbReference type="PANTHER" id="PTHR11550:SF0">
    <property type="entry name" value="CTP SYNTHASE-RELATED"/>
    <property type="match status" value="1"/>
</dbReference>
<dbReference type="SUPFAM" id="SSF52540">
    <property type="entry name" value="P-loop containing nucleoside triphosphate hydrolases"/>
    <property type="match status" value="1"/>
</dbReference>
<dbReference type="GO" id="GO:0097268">
    <property type="term" value="C:cytoophidium"/>
    <property type="evidence" value="ECO:0007669"/>
    <property type="project" value="UniProtKB-ARBA"/>
</dbReference>
<dbReference type="UniPathway" id="UPA00159">
    <property type="reaction ID" value="UER00277"/>
</dbReference>
<dbReference type="OrthoDB" id="9801107at2"/>
<feature type="domain" description="CTP synthase N-terminal" evidence="13">
    <location>
        <begin position="4"/>
        <end position="265"/>
    </location>
</feature>
<evidence type="ECO:0000313" key="14">
    <source>
        <dbReference type="EMBL" id="SDF42680.1"/>
    </source>
</evidence>
<dbReference type="FunFam" id="3.40.50.880:FF:000002">
    <property type="entry name" value="CTP synthase"/>
    <property type="match status" value="1"/>
</dbReference>
<dbReference type="EMBL" id="LT629690">
    <property type="protein sequence ID" value="SDF42680.1"/>
    <property type="molecule type" value="Genomic_DNA"/>
</dbReference>
<dbReference type="PANTHER" id="PTHR11550">
    <property type="entry name" value="CTP SYNTHASE"/>
    <property type="match status" value="1"/>
</dbReference>
<dbReference type="InterPro" id="IPR027417">
    <property type="entry name" value="P-loop_NTPase"/>
</dbReference>
<comment type="catalytic activity">
    <reaction evidence="11">
        <text>L-glutamine + H2O = L-glutamate + NH4(+)</text>
        <dbReference type="Rhea" id="RHEA:15889"/>
        <dbReference type="ChEBI" id="CHEBI:15377"/>
        <dbReference type="ChEBI" id="CHEBI:28938"/>
        <dbReference type="ChEBI" id="CHEBI:29985"/>
        <dbReference type="ChEBI" id="CHEBI:58359"/>
    </reaction>
</comment>
<keyword evidence="5 11" id="KW-0547">Nucleotide-binding</keyword>
<dbReference type="GO" id="GO:0004359">
    <property type="term" value="F:glutaminase activity"/>
    <property type="evidence" value="ECO:0007669"/>
    <property type="project" value="RHEA"/>
</dbReference>
<accession>A0A1G7L0Q1</accession>
<keyword evidence="7 11" id="KW-0460">Magnesium</keyword>
<dbReference type="InterPro" id="IPR017926">
    <property type="entry name" value="GATASE"/>
</dbReference>
<feature type="binding site" evidence="11">
    <location>
        <position position="223"/>
    </location>
    <ligand>
        <name>CTP</name>
        <dbReference type="ChEBI" id="CHEBI:37563"/>
        <note>allosteric inhibitor</note>
    </ligand>
</feature>
<dbReference type="Pfam" id="PF00117">
    <property type="entry name" value="GATase"/>
    <property type="match status" value="1"/>
</dbReference>
<feature type="domain" description="Glutamine amidotransferase" evidence="12">
    <location>
        <begin position="303"/>
        <end position="527"/>
    </location>
</feature>
<dbReference type="InterPro" id="IPR033828">
    <property type="entry name" value="GATase1_CTP_Synthase"/>
</dbReference>
<dbReference type="GO" id="GO:0005524">
    <property type="term" value="F:ATP binding"/>
    <property type="evidence" value="ECO:0007669"/>
    <property type="project" value="UniProtKB-KW"/>
</dbReference>
<dbReference type="HAMAP" id="MF_01227">
    <property type="entry name" value="PyrG"/>
    <property type="match status" value="1"/>
</dbReference>
<dbReference type="GO" id="GO:0005829">
    <property type="term" value="C:cytosol"/>
    <property type="evidence" value="ECO:0007669"/>
    <property type="project" value="TreeGrafter"/>
</dbReference>
<dbReference type="SUPFAM" id="SSF52317">
    <property type="entry name" value="Class I glutamine amidotransferase-like"/>
    <property type="match status" value="1"/>
</dbReference>
<dbReference type="NCBIfam" id="NF003792">
    <property type="entry name" value="PRK05380.1"/>
    <property type="match status" value="1"/>
</dbReference>
<name>A0A1G7L0Q1_9BACT</name>
<evidence type="ECO:0000256" key="10">
    <source>
        <dbReference type="ARBA" id="ARBA00047781"/>
    </source>
</evidence>
<dbReference type="RefSeq" id="WP_083345323.1">
    <property type="nucleotide sequence ID" value="NZ_LT629690.1"/>
</dbReference>
<proteinExistence type="inferred from homology"/>
<keyword evidence="8 11" id="KW-0315">Glutamine amidotransferase</keyword>
<feature type="binding site" evidence="11">
    <location>
        <position position="223"/>
    </location>
    <ligand>
        <name>UTP</name>
        <dbReference type="ChEBI" id="CHEBI:46398"/>
    </ligand>
</feature>
<feature type="binding site" evidence="11">
    <location>
        <position position="14"/>
    </location>
    <ligand>
        <name>UTP</name>
        <dbReference type="ChEBI" id="CHEBI:46398"/>
    </ligand>
</feature>
<evidence type="ECO:0000256" key="9">
    <source>
        <dbReference type="ARBA" id="ARBA00022975"/>
    </source>
</evidence>
<evidence type="ECO:0000256" key="6">
    <source>
        <dbReference type="ARBA" id="ARBA00022840"/>
    </source>
</evidence>
<keyword evidence="3 11" id="KW-0436">Ligase</keyword>
<reference evidence="14 15" key="1">
    <citation type="submission" date="2016-10" db="EMBL/GenBank/DDBJ databases">
        <authorList>
            <person name="de Groot N.N."/>
        </authorList>
    </citation>
    <scope>NUCLEOTIDE SEQUENCE [LARGE SCALE GENOMIC DNA]</scope>
    <source>
        <strain evidence="14 15">GAS232</strain>
    </source>
</reference>
<keyword evidence="9 11" id="KW-0665">Pyrimidine biosynthesis</keyword>
<dbReference type="InterPro" id="IPR017456">
    <property type="entry name" value="CTP_synthase_N"/>
</dbReference>
<feature type="active site" evidence="11">
    <location>
        <position position="508"/>
    </location>
</feature>
<comment type="function">
    <text evidence="11">Catalyzes the ATP-dependent amination of UTP to CTP with either L-glutamine or ammonia as the source of nitrogen. Regulates intracellular CTP levels through interactions with the four ribonucleotide triphosphates.</text>
</comment>
<dbReference type="NCBIfam" id="TIGR00337">
    <property type="entry name" value="PyrG"/>
    <property type="match status" value="1"/>
</dbReference>
<feature type="binding site" evidence="11">
    <location>
        <position position="72"/>
    </location>
    <ligand>
        <name>ATP</name>
        <dbReference type="ChEBI" id="CHEBI:30616"/>
    </ligand>
</feature>
<comment type="activity regulation">
    <text evidence="11">Allosterically activated by GTP, when glutamine is the substrate; GTP has no effect on the reaction when ammonia is the substrate. The allosteric effector GTP functions by stabilizing the protein conformation that binds the tetrahedral intermediate(s) formed during glutamine hydrolysis. Inhibited by the product CTP, via allosteric rather than competitive inhibition.</text>
</comment>
<evidence type="ECO:0000256" key="8">
    <source>
        <dbReference type="ARBA" id="ARBA00022962"/>
    </source>
</evidence>
<dbReference type="GO" id="GO:0003883">
    <property type="term" value="F:CTP synthase activity"/>
    <property type="evidence" value="ECO:0007669"/>
    <property type="project" value="UniProtKB-UniRule"/>
</dbReference>
<feature type="binding site" evidence="11">
    <location>
        <position position="406"/>
    </location>
    <ligand>
        <name>L-glutamine</name>
        <dbReference type="ChEBI" id="CHEBI:58359"/>
    </ligand>
</feature>
<dbReference type="CDD" id="cd03113">
    <property type="entry name" value="CTPS_N"/>
    <property type="match status" value="1"/>
</dbReference>
<evidence type="ECO:0000313" key="15">
    <source>
        <dbReference type="Proteomes" id="UP000182427"/>
    </source>
</evidence>
<dbReference type="Proteomes" id="UP000182427">
    <property type="component" value="Chromosome I"/>
</dbReference>
<keyword evidence="4 11" id="KW-0479">Metal-binding</keyword>
<dbReference type="PROSITE" id="PS51273">
    <property type="entry name" value="GATASE_TYPE_1"/>
    <property type="match status" value="1"/>
</dbReference>
<evidence type="ECO:0000256" key="3">
    <source>
        <dbReference type="ARBA" id="ARBA00022598"/>
    </source>
</evidence>
<dbReference type="Gene3D" id="3.40.50.300">
    <property type="entry name" value="P-loop containing nucleotide triphosphate hydrolases"/>
    <property type="match status" value="1"/>
</dbReference>
<dbReference type="CDD" id="cd01746">
    <property type="entry name" value="GATase1_CTP_Synthase"/>
    <property type="match status" value="1"/>
</dbReference>
<feature type="binding site" evidence="11">
    <location>
        <position position="14"/>
    </location>
    <ligand>
        <name>CTP</name>
        <dbReference type="ChEBI" id="CHEBI:37563"/>
        <note>allosteric inhibitor</note>
    </ligand>
</feature>
<sequence>MSAKYIFVTGGVVSSLGKGLAAASIGCLLEARGLRVNLMKFDPYLNVDPGTMSPFQHGEVFVTDDGAETDLDMGHYERFTHAKLSRDNNLTSGRIYEQVITKERRGDYLGKTVQVIPHVTNEIKNAMRKVATDCDVTIVEIGGTVGDIESLPFLEAIRQMRQDLGRDNTLFVHVTLVPWIAAAQELKTKPTQHSVKEMLSIGIQPDILLCRSERNLPREMRGKIAAFCNVEERAVIAARDVASIYELPLAFEAEHVDQLVLSYLRIDAGEADMTKWRELVHRAYHPKDEVHIGIVGKYVEYEDSYKSLKEALVHGALDANLKLKVTWIEAEGLETDDKSYEQQLDTFDGILVPGGFGKRGIEGMLNAIRYARESETPYFGICLGMQTACIEYARNVAGLKDANSSEFDPATPHRIIYKLRELTGVEEMGGTMRLGAWTCVMEPDSKAAQAYGTTEISERHRHRYEFNREYEPILTGAGLRLTGTTPDATYVEIVEIPTHPYFVACQFHPEFKSKPLEPHPLFREFVKASYKNRMGRGRALSQESLTGIAQS</sequence>
<dbReference type="Pfam" id="PF06418">
    <property type="entry name" value="CTP_synth_N"/>
    <property type="match status" value="1"/>
</dbReference>
<feature type="binding site" evidence="11">
    <location>
        <position position="463"/>
    </location>
    <ligand>
        <name>L-glutamine</name>
        <dbReference type="ChEBI" id="CHEBI:58359"/>
    </ligand>
</feature>
<dbReference type="Gene3D" id="3.40.50.880">
    <property type="match status" value="1"/>
</dbReference>
<dbReference type="GO" id="GO:0042802">
    <property type="term" value="F:identical protein binding"/>
    <property type="evidence" value="ECO:0007669"/>
    <property type="project" value="TreeGrafter"/>
</dbReference>
<dbReference type="InterPro" id="IPR029062">
    <property type="entry name" value="Class_I_gatase-like"/>
</dbReference>
<feature type="active site" evidence="11">
    <location>
        <position position="510"/>
    </location>
</feature>
<comment type="subunit">
    <text evidence="11">Homotetramer.</text>
</comment>
<feature type="binding site" evidence="11">
    <location>
        <begin position="239"/>
        <end position="241"/>
    </location>
    <ligand>
        <name>ATP</name>
        <dbReference type="ChEBI" id="CHEBI:30616"/>
    </ligand>
</feature>
<comment type="similarity">
    <text evidence="2 11">Belongs to the CTP synthase family.</text>
</comment>
<dbReference type="GO" id="GO:0019856">
    <property type="term" value="P:pyrimidine nucleobase biosynthetic process"/>
    <property type="evidence" value="ECO:0007669"/>
    <property type="project" value="TreeGrafter"/>
</dbReference>
<organism evidence="14 15">
    <name type="scientific">Terriglobus roseus</name>
    <dbReference type="NCBI Taxonomy" id="392734"/>
    <lineage>
        <taxon>Bacteria</taxon>
        <taxon>Pseudomonadati</taxon>
        <taxon>Acidobacteriota</taxon>
        <taxon>Terriglobia</taxon>
        <taxon>Terriglobales</taxon>
        <taxon>Acidobacteriaceae</taxon>
        <taxon>Terriglobus</taxon>
    </lineage>
</organism>
<feature type="binding site" evidence="11">
    <location>
        <begin position="383"/>
        <end position="386"/>
    </location>
    <ligand>
        <name>L-glutamine</name>
        <dbReference type="ChEBI" id="CHEBI:58359"/>
    </ligand>
</feature>
<dbReference type="InterPro" id="IPR004468">
    <property type="entry name" value="CTP_synthase"/>
</dbReference>
<evidence type="ECO:0000256" key="2">
    <source>
        <dbReference type="ARBA" id="ARBA00007533"/>
    </source>
</evidence>
<dbReference type="FunFam" id="3.40.50.300:FF:000009">
    <property type="entry name" value="CTP synthase"/>
    <property type="match status" value="1"/>
</dbReference>
<evidence type="ECO:0000259" key="13">
    <source>
        <dbReference type="Pfam" id="PF06418"/>
    </source>
</evidence>
<evidence type="ECO:0000256" key="1">
    <source>
        <dbReference type="ARBA" id="ARBA00005171"/>
    </source>
</evidence>
<feature type="binding site" evidence="11">
    <location>
        <begin position="15"/>
        <end position="20"/>
    </location>
    <ligand>
        <name>ATP</name>
        <dbReference type="ChEBI" id="CHEBI:30616"/>
    </ligand>
</feature>
<comment type="pathway">
    <text evidence="1 11">Pyrimidine metabolism; CTP biosynthesis via de novo pathway; CTP from UDP: step 2/2.</text>
</comment>
<comment type="miscellaneous">
    <text evidence="11">CTPSs have evolved a hybrid strategy for distinguishing between UTP and CTP. The overlapping regions of the product feedback inhibitory and substrate sites recognize a common feature in both compounds, the triphosphate moiety. To differentiate isosteric substrate and product pyrimidine rings, an additional pocket far from the expected kinase/ligase catalytic site, specifically recognizes the cytosine and ribose portions of the product inhibitor.</text>
</comment>
<feature type="binding site" evidence="11">
    <location>
        <position position="140"/>
    </location>
    <ligand>
        <name>Mg(2+)</name>
        <dbReference type="ChEBI" id="CHEBI:18420"/>
    </ligand>
</feature>
<evidence type="ECO:0000256" key="7">
    <source>
        <dbReference type="ARBA" id="ARBA00022842"/>
    </source>
</evidence>
<dbReference type="AlphaFoldDB" id="A0A1G7L0Q1"/>
<feature type="binding site" evidence="11">
    <location>
        <begin position="187"/>
        <end position="192"/>
    </location>
    <ligand>
        <name>CTP</name>
        <dbReference type="ChEBI" id="CHEBI:37563"/>
        <note>allosteric inhibitor</note>
    </ligand>
</feature>
<comment type="caution">
    <text evidence="11">Lacks conserved residue(s) required for the propagation of feature annotation.</text>
</comment>
<comment type="catalytic activity">
    <reaction evidence="10 11">
        <text>UTP + L-glutamine + ATP + H2O = CTP + L-glutamate + ADP + phosphate + 2 H(+)</text>
        <dbReference type="Rhea" id="RHEA:26426"/>
        <dbReference type="ChEBI" id="CHEBI:15377"/>
        <dbReference type="ChEBI" id="CHEBI:15378"/>
        <dbReference type="ChEBI" id="CHEBI:29985"/>
        <dbReference type="ChEBI" id="CHEBI:30616"/>
        <dbReference type="ChEBI" id="CHEBI:37563"/>
        <dbReference type="ChEBI" id="CHEBI:43474"/>
        <dbReference type="ChEBI" id="CHEBI:46398"/>
        <dbReference type="ChEBI" id="CHEBI:58359"/>
        <dbReference type="ChEBI" id="CHEBI:456216"/>
        <dbReference type="EC" id="6.3.4.2"/>
    </reaction>
</comment>
<dbReference type="EC" id="6.3.4.2" evidence="11"/>
<dbReference type="GO" id="GO:0044210">
    <property type="term" value="P:'de novo' CTP biosynthetic process"/>
    <property type="evidence" value="ECO:0007669"/>
    <property type="project" value="UniProtKB-UniRule"/>
</dbReference>
<feature type="binding site" evidence="11">
    <location>
        <begin position="147"/>
        <end position="149"/>
    </location>
    <ligand>
        <name>CTP</name>
        <dbReference type="ChEBI" id="CHEBI:37563"/>
        <note>allosteric inhibitor</note>
    </ligand>
</feature>